<dbReference type="EMBL" id="KK785044">
    <property type="protein sequence ID" value="KDO51942.1"/>
    <property type="molecule type" value="Genomic_DNA"/>
</dbReference>
<proteinExistence type="predicted"/>
<reference evidence="3 4" key="1">
    <citation type="submission" date="2014-04" db="EMBL/GenBank/DDBJ databases">
        <authorList>
            <consortium name="International Citrus Genome Consortium"/>
            <person name="Gmitter F."/>
            <person name="Chen C."/>
            <person name="Farmerie W."/>
            <person name="Harkins T."/>
            <person name="Desany B."/>
            <person name="Mohiuddin M."/>
            <person name="Kodira C."/>
            <person name="Borodovsky M."/>
            <person name="Lomsadze A."/>
            <person name="Burns P."/>
            <person name="Jenkins J."/>
            <person name="Prochnik S."/>
            <person name="Shu S."/>
            <person name="Chapman J."/>
            <person name="Pitluck S."/>
            <person name="Schmutz J."/>
            <person name="Rokhsar D."/>
        </authorList>
    </citation>
    <scope>NUCLEOTIDE SEQUENCE</scope>
</reference>
<feature type="coiled-coil region" evidence="1">
    <location>
        <begin position="10"/>
        <end position="100"/>
    </location>
</feature>
<dbReference type="EMBL" id="KK785044">
    <property type="protein sequence ID" value="KDO51939.1"/>
    <property type="molecule type" value="Genomic_DNA"/>
</dbReference>
<name>A0A067EA23_CITSI</name>
<organism evidence="3 4">
    <name type="scientific">Citrus sinensis</name>
    <name type="common">Sweet orange</name>
    <name type="synonym">Citrus aurantium var. sinensis</name>
    <dbReference type="NCBI Taxonomy" id="2711"/>
    <lineage>
        <taxon>Eukaryota</taxon>
        <taxon>Viridiplantae</taxon>
        <taxon>Streptophyta</taxon>
        <taxon>Embryophyta</taxon>
        <taxon>Tracheophyta</taxon>
        <taxon>Spermatophyta</taxon>
        <taxon>Magnoliopsida</taxon>
        <taxon>eudicotyledons</taxon>
        <taxon>Gunneridae</taxon>
        <taxon>Pentapetalae</taxon>
        <taxon>rosids</taxon>
        <taxon>malvids</taxon>
        <taxon>Sapindales</taxon>
        <taxon>Rutaceae</taxon>
        <taxon>Aurantioideae</taxon>
        <taxon>Citrus</taxon>
    </lineage>
</organism>
<accession>A0A067EA23</accession>
<feature type="non-terminal residue" evidence="3">
    <location>
        <position position="1"/>
    </location>
</feature>
<protein>
    <submittedName>
        <fullName evidence="3">Uncharacterized protein</fullName>
    </submittedName>
</protein>
<evidence type="ECO:0000313" key="4">
    <source>
        <dbReference type="Proteomes" id="UP000027120"/>
    </source>
</evidence>
<dbReference type="STRING" id="2711.A0A067EA23"/>
<evidence type="ECO:0000256" key="1">
    <source>
        <dbReference type="SAM" id="Coils"/>
    </source>
</evidence>
<gene>
    <name evidence="3" type="ORF">CISIN_1g0068202mg</name>
</gene>
<feature type="region of interest" description="Disordered" evidence="2">
    <location>
        <begin position="115"/>
        <end position="169"/>
    </location>
</feature>
<evidence type="ECO:0000313" key="3">
    <source>
        <dbReference type="EMBL" id="KDO51938.1"/>
    </source>
</evidence>
<keyword evidence="4" id="KW-1185">Reference proteome</keyword>
<dbReference type="Proteomes" id="UP000027120">
    <property type="component" value="Unassembled WGS sequence"/>
</dbReference>
<dbReference type="EMBL" id="KK785044">
    <property type="protein sequence ID" value="KDO51940.1"/>
    <property type="molecule type" value="Genomic_DNA"/>
</dbReference>
<dbReference type="EMBL" id="KK785044">
    <property type="protein sequence ID" value="KDO51937.1"/>
    <property type="molecule type" value="Genomic_DNA"/>
</dbReference>
<dbReference type="EMBL" id="KK785044">
    <property type="protein sequence ID" value="KDO51938.1"/>
    <property type="molecule type" value="Genomic_DNA"/>
</dbReference>
<sequence length="169" mass="19298">AEELETALMEMVKQDNRRQLSARIEQLEQEVAELQQSLADKREQESAMIQVLMKVEQEQRITEDARRNAEQDARAQRYAVNVLEEKYEKAMASVAQMEKRAVMAESMLEATLQYESGQAKAVSSPRAVHNQSSVDSPKRRIGLFGLAWRDRNKGKPSNLEESSDRKSTN</sequence>
<dbReference type="EMBL" id="KK785044">
    <property type="protein sequence ID" value="KDO51941.1"/>
    <property type="molecule type" value="Genomic_DNA"/>
</dbReference>
<dbReference type="AlphaFoldDB" id="A0A067EA23"/>
<evidence type="ECO:0000256" key="2">
    <source>
        <dbReference type="SAM" id="MobiDB-lite"/>
    </source>
</evidence>
<dbReference type="EMBL" id="KK785044">
    <property type="protein sequence ID" value="KDO51936.1"/>
    <property type="molecule type" value="Genomic_DNA"/>
</dbReference>
<keyword evidence="1" id="KW-0175">Coiled coil</keyword>